<organism evidence="8 9">
    <name type="scientific">Ideonella alba</name>
    <dbReference type="NCBI Taxonomy" id="2824118"/>
    <lineage>
        <taxon>Bacteria</taxon>
        <taxon>Pseudomonadati</taxon>
        <taxon>Pseudomonadota</taxon>
        <taxon>Betaproteobacteria</taxon>
        <taxon>Burkholderiales</taxon>
        <taxon>Sphaerotilaceae</taxon>
        <taxon>Ideonella</taxon>
    </lineage>
</organism>
<feature type="domain" description="Multidrug resistance protein MdtA-like alpha-helical hairpin" evidence="4">
    <location>
        <begin position="115"/>
        <end position="184"/>
    </location>
</feature>
<comment type="caution">
    <text evidence="8">The sequence shown here is derived from an EMBL/GenBank/DDBJ whole genome shotgun (WGS) entry which is preliminary data.</text>
</comment>
<dbReference type="InterPro" id="IPR058627">
    <property type="entry name" value="MdtA-like_C"/>
</dbReference>
<dbReference type="RefSeq" id="WP_210854096.1">
    <property type="nucleotide sequence ID" value="NZ_JAGQDD010000007.1"/>
</dbReference>
<dbReference type="GO" id="GO:0046677">
    <property type="term" value="P:response to antibiotic"/>
    <property type="evidence" value="ECO:0007669"/>
    <property type="project" value="TreeGrafter"/>
</dbReference>
<evidence type="ECO:0000259" key="5">
    <source>
        <dbReference type="Pfam" id="PF25917"/>
    </source>
</evidence>
<dbReference type="InterPro" id="IPR006143">
    <property type="entry name" value="RND_pump_MFP"/>
</dbReference>
<feature type="region of interest" description="Disordered" evidence="3">
    <location>
        <begin position="380"/>
        <end position="410"/>
    </location>
</feature>
<comment type="subcellular location">
    <subcellularLocation>
        <location evidence="1">Cell envelope</location>
    </subcellularLocation>
</comment>
<feature type="domain" description="Multidrug resistance protein MdtA-like beta-barrel" evidence="6">
    <location>
        <begin position="221"/>
        <end position="308"/>
    </location>
</feature>
<dbReference type="Pfam" id="PF25917">
    <property type="entry name" value="BSH_RND"/>
    <property type="match status" value="1"/>
</dbReference>
<dbReference type="Gene3D" id="2.40.50.100">
    <property type="match status" value="1"/>
</dbReference>
<evidence type="ECO:0000256" key="1">
    <source>
        <dbReference type="ARBA" id="ARBA00004196"/>
    </source>
</evidence>
<sequence length="410" mass="42080">MPTSTSPTPVRSLARGVPGIALTLMIATLAACGGSGGGAPGGGQMPPSPVGVVTATRQPLALSTELPGRLEAVRTAQVRARVTGVVQKRLFAEGGQVKAGQSLFQIDAAPYQAALDSARATEAKAEAALANAQATLERNRPLAEAKAISQQDWVSTQTAHKQAQADLAAARAARQQAALNVEYAQVRSPISGRIGRATVSEGQLVSQTEATLMATVQQVDTLYVNVTQSATEAMRLKRAFDSGALKASGSNAVKVLLDDGSEYPLAGKLLFSDLTVDPTSGQVSLRAELPNPKGQLLPGLYVRVRIEQAATDHAFLVPQQAVQRSASGDTVMLVGADGQVAVRPVQLGGSRGAQWVVTDGLQGGEQVIVDGFQKIRPKAPVKPVPWSPAGSAPAAAASAAASAPASAASR</sequence>
<dbReference type="FunFam" id="2.40.420.20:FF:000001">
    <property type="entry name" value="Efflux RND transporter periplasmic adaptor subunit"/>
    <property type="match status" value="1"/>
</dbReference>
<evidence type="ECO:0000313" key="8">
    <source>
        <dbReference type="EMBL" id="MBQ0931108.1"/>
    </source>
</evidence>
<dbReference type="Gene3D" id="1.10.287.470">
    <property type="entry name" value="Helix hairpin bin"/>
    <property type="match status" value="1"/>
</dbReference>
<evidence type="ECO:0000256" key="2">
    <source>
        <dbReference type="ARBA" id="ARBA00009477"/>
    </source>
</evidence>
<feature type="domain" description="Multidrug resistance protein MdtA-like barrel-sandwich hybrid" evidence="5">
    <location>
        <begin position="74"/>
        <end position="217"/>
    </location>
</feature>
<dbReference type="InterPro" id="IPR058624">
    <property type="entry name" value="MdtA-like_HH"/>
</dbReference>
<name>A0A940Y921_9BURK</name>
<dbReference type="Pfam" id="PF25967">
    <property type="entry name" value="RND-MFP_C"/>
    <property type="match status" value="1"/>
</dbReference>
<dbReference type="AlphaFoldDB" id="A0A940Y921"/>
<dbReference type="SUPFAM" id="SSF111369">
    <property type="entry name" value="HlyD-like secretion proteins"/>
    <property type="match status" value="1"/>
</dbReference>
<keyword evidence="9" id="KW-1185">Reference proteome</keyword>
<dbReference type="Gene3D" id="2.40.420.20">
    <property type="match status" value="1"/>
</dbReference>
<evidence type="ECO:0000259" key="7">
    <source>
        <dbReference type="Pfam" id="PF25967"/>
    </source>
</evidence>
<dbReference type="InterPro" id="IPR058625">
    <property type="entry name" value="MdtA-like_BSH"/>
</dbReference>
<dbReference type="Pfam" id="PF25944">
    <property type="entry name" value="Beta-barrel_RND"/>
    <property type="match status" value="1"/>
</dbReference>
<feature type="compositionally biased region" description="Low complexity" evidence="3">
    <location>
        <begin position="387"/>
        <end position="410"/>
    </location>
</feature>
<evidence type="ECO:0000313" key="9">
    <source>
        <dbReference type="Proteomes" id="UP000676246"/>
    </source>
</evidence>
<dbReference type="InterPro" id="IPR058626">
    <property type="entry name" value="MdtA-like_b-barrel"/>
</dbReference>
<dbReference type="NCBIfam" id="TIGR01730">
    <property type="entry name" value="RND_mfp"/>
    <property type="match status" value="1"/>
</dbReference>
<dbReference type="PANTHER" id="PTHR30158:SF3">
    <property type="entry name" value="MULTIDRUG EFFLUX PUMP SUBUNIT ACRA-RELATED"/>
    <property type="match status" value="1"/>
</dbReference>
<evidence type="ECO:0000259" key="6">
    <source>
        <dbReference type="Pfam" id="PF25944"/>
    </source>
</evidence>
<accession>A0A940Y921</accession>
<comment type="similarity">
    <text evidence="2">Belongs to the membrane fusion protein (MFP) (TC 8.A.1) family.</text>
</comment>
<evidence type="ECO:0000259" key="4">
    <source>
        <dbReference type="Pfam" id="PF25876"/>
    </source>
</evidence>
<dbReference type="PANTHER" id="PTHR30158">
    <property type="entry name" value="ACRA/E-RELATED COMPONENT OF DRUG EFFLUX TRANSPORTER"/>
    <property type="match status" value="1"/>
</dbReference>
<reference evidence="8 9" key="1">
    <citation type="submission" date="2021-04" db="EMBL/GenBank/DDBJ databases">
        <title>The genome sequence of Ideonella sp. 3Y2.</title>
        <authorList>
            <person name="Liu Y."/>
        </authorList>
    </citation>
    <scope>NUCLEOTIDE SEQUENCE [LARGE SCALE GENOMIC DNA]</scope>
    <source>
        <strain evidence="8 9">3Y2</strain>
    </source>
</reference>
<dbReference type="EMBL" id="JAGQDD010000007">
    <property type="protein sequence ID" value="MBQ0931108.1"/>
    <property type="molecule type" value="Genomic_DNA"/>
</dbReference>
<dbReference type="Proteomes" id="UP000676246">
    <property type="component" value="Unassembled WGS sequence"/>
</dbReference>
<dbReference type="GO" id="GO:0022857">
    <property type="term" value="F:transmembrane transporter activity"/>
    <property type="evidence" value="ECO:0007669"/>
    <property type="project" value="InterPro"/>
</dbReference>
<gene>
    <name evidence="8" type="ORF">KAK03_11480</name>
</gene>
<dbReference type="Gene3D" id="2.40.30.170">
    <property type="match status" value="1"/>
</dbReference>
<feature type="domain" description="Multidrug resistance protein MdtA-like C-terminal permuted SH3" evidence="7">
    <location>
        <begin position="314"/>
        <end position="374"/>
    </location>
</feature>
<evidence type="ECO:0000256" key="3">
    <source>
        <dbReference type="SAM" id="MobiDB-lite"/>
    </source>
</evidence>
<proteinExistence type="inferred from homology"/>
<dbReference type="GO" id="GO:0005886">
    <property type="term" value="C:plasma membrane"/>
    <property type="evidence" value="ECO:0007669"/>
    <property type="project" value="UniProtKB-SubCell"/>
</dbReference>
<dbReference type="Pfam" id="PF25876">
    <property type="entry name" value="HH_MFP_RND"/>
    <property type="match status" value="1"/>
</dbReference>
<protein>
    <submittedName>
        <fullName evidence="8">Efflux RND transporter periplasmic adaptor subunit</fullName>
    </submittedName>
</protein>